<dbReference type="SUPFAM" id="SSF52540">
    <property type="entry name" value="P-loop containing nucleoside triphosphate hydrolases"/>
    <property type="match status" value="1"/>
</dbReference>
<dbReference type="RefSeq" id="WP_077349442.1">
    <property type="nucleotide sequence ID" value="NZ_CP019607.1"/>
</dbReference>
<dbReference type="Pfam" id="PF13635">
    <property type="entry name" value="DUF4143"/>
    <property type="match status" value="1"/>
</dbReference>
<evidence type="ECO:0000259" key="2">
    <source>
        <dbReference type="Pfam" id="PF13635"/>
    </source>
</evidence>
<accession>A0A1Q2CXH3</accession>
<dbReference type="STRING" id="399497.BW733_07975"/>
<gene>
    <name evidence="3" type="ORF">BW733_07975</name>
</gene>
<reference evidence="3 4" key="1">
    <citation type="journal article" date="2008" name="Int. J. Syst. Evol. Microbiol.">
        <title>Tessaracoccus flavescens sp. nov., isolated from marine sediment.</title>
        <authorList>
            <person name="Lee D.W."/>
            <person name="Lee S.D."/>
        </authorList>
    </citation>
    <scope>NUCLEOTIDE SEQUENCE [LARGE SCALE GENOMIC DNA]</scope>
    <source>
        <strain evidence="3 4">SST-39T</strain>
    </source>
</reference>
<dbReference type="PANTHER" id="PTHR43566:SF2">
    <property type="entry name" value="DUF4143 DOMAIN-CONTAINING PROTEIN"/>
    <property type="match status" value="1"/>
</dbReference>
<feature type="domain" description="DUF4143" evidence="2">
    <location>
        <begin position="201"/>
        <end position="362"/>
    </location>
</feature>
<name>A0A1Q2CXH3_9ACTN</name>
<evidence type="ECO:0000313" key="3">
    <source>
        <dbReference type="EMBL" id="AQP50777.1"/>
    </source>
</evidence>
<evidence type="ECO:0008006" key="5">
    <source>
        <dbReference type="Google" id="ProtNLM"/>
    </source>
</evidence>
<feature type="domain" description="AAA" evidence="1">
    <location>
        <begin position="21"/>
        <end position="139"/>
    </location>
</feature>
<proteinExistence type="predicted"/>
<dbReference type="InterPro" id="IPR041682">
    <property type="entry name" value="AAA_14"/>
</dbReference>
<dbReference type="Proteomes" id="UP000188235">
    <property type="component" value="Chromosome"/>
</dbReference>
<keyword evidence="4" id="KW-1185">Reference proteome</keyword>
<dbReference type="PANTHER" id="PTHR43566">
    <property type="entry name" value="CONSERVED PROTEIN"/>
    <property type="match status" value="1"/>
</dbReference>
<evidence type="ECO:0000259" key="1">
    <source>
        <dbReference type="Pfam" id="PF13173"/>
    </source>
</evidence>
<organism evidence="3 4">
    <name type="scientific">Tessaracoccus flavescens</name>
    <dbReference type="NCBI Taxonomy" id="399497"/>
    <lineage>
        <taxon>Bacteria</taxon>
        <taxon>Bacillati</taxon>
        <taxon>Actinomycetota</taxon>
        <taxon>Actinomycetes</taxon>
        <taxon>Propionibacteriales</taxon>
        <taxon>Propionibacteriaceae</taxon>
        <taxon>Tessaracoccus</taxon>
    </lineage>
</organism>
<dbReference type="InterPro" id="IPR025420">
    <property type="entry name" value="DUF4143"/>
</dbReference>
<protein>
    <recommendedName>
        <fullName evidence="5">AAA family ATPase</fullName>
    </recommendedName>
</protein>
<dbReference type="KEGG" id="tfa:BW733_07975"/>
<dbReference type="OrthoDB" id="128089at2"/>
<dbReference type="Pfam" id="PF13173">
    <property type="entry name" value="AAA_14"/>
    <property type="match status" value="1"/>
</dbReference>
<dbReference type="EMBL" id="CP019607">
    <property type="protein sequence ID" value="AQP50777.1"/>
    <property type="molecule type" value="Genomic_DNA"/>
</dbReference>
<sequence>MDLLLPRKTVAVGRDLLSAFPAVVIQGSRQVGKSTLARQLVEGRNAVVVTLDDRRTRDAAVADETAFVEQCPDGILVIDEVQREPELLLAIKASIDRNRQPGRFLLTGSADLLTVKGRTDSLAGRAATLRLRGLSQGELAGHPEDFVTSLRVRTQPHRFSTPWTRGNYVAAIAQGGYPDTRGLRPQLRHAWLDSYLDRVLERDATLLPSGGQTRRLRSVMSLLAANQGGELVKARIADGADIPPNTITAYLDVLRSLYLVDELPPWTPNLTKREIGRQKAFVSDSALALRLNRQTEQQLLPLTSDSIGGLFEAFIASELLKQQSWSESDYQMFHFRDRDGVEVDLVLELDDGRIIAIEVKASSTYRAEHFAGLRFLKEKLGDRFLAGVVVGMSDTGYQFANRLYGLPAAALWQSTT</sequence>
<evidence type="ECO:0000313" key="4">
    <source>
        <dbReference type="Proteomes" id="UP000188235"/>
    </source>
</evidence>
<dbReference type="InterPro" id="IPR027417">
    <property type="entry name" value="P-loop_NTPase"/>
</dbReference>
<dbReference type="AlphaFoldDB" id="A0A1Q2CXH3"/>